<dbReference type="InterPro" id="IPR041347">
    <property type="entry name" value="MftR_C"/>
</dbReference>
<evidence type="ECO:0000313" key="8">
    <source>
        <dbReference type="Proteomes" id="UP000270343"/>
    </source>
</evidence>
<name>A0A3B0BZD7_9ACTN</name>
<feature type="region of interest" description="Disordered" evidence="5">
    <location>
        <begin position="41"/>
        <end position="83"/>
    </location>
</feature>
<feature type="domain" description="HTH tetR-type" evidence="6">
    <location>
        <begin position="83"/>
        <end position="143"/>
    </location>
</feature>
<evidence type="ECO:0000256" key="1">
    <source>
        <dbReference type="ARBA" id="ARBA00023015"/>
    </source>
</evidence>
<dbReference type="InterPro" id="IPR001647">
    <property type="entry name" value="HTH_TetR"/>
</dbReference>
<evidence type="ECO:0000256" key="2">
    <source>
        <dbReference type="ARBA" id="ARBA00023125"/>
    </source>
</evidence>
<dbReference type="Gene3D" id="1.10.357.10">
    <property type="entry name" value="Tetracycline Repressor, domain 2"/>
    <property type="match status" value="1"/>
</dbReference>
<dbReference type="AlphaFoldDB" id="A0A3B0BZD7"/>
<dbReference type="EMBL" id="RBAM01000001">
    <property type="protein sequence ID" value="RKN77459.1"/>
    <property type="molecule type" value="Genomic_DNA"/>
</dbReference>
<feature type="DNA-binding region" description="H-T-H motif" evidence="4">
    <location>
        <begin position="106"/>
        <end position="125"/>
    </location>
</feature>
<comment type="caution">
    <text evidence="7">The sequence shown here is derived from an EMBL/GenBank/DDBJ whole genome shotgun (WGS) entry which is preliminary data.</text>
</comment>
<feature type="compositionally biased region" description="Basic and acidic residues" evidence="5">
    <location>
        <begin position="71"/>
        <end position="83"/>
    </location>
</feature>
<evidence type="ECO:0000313" key="7">
    <source>
        <dbReference type="EMBL" id="RKN77459.1"/>
    </source>
</evidence>
<evidence type="ECO:0000256" key="4">
    <source>
        <dbReference type="PROSITE-ProRule" id="PRU00335"/>
    </source>
</evidence>
<dbReference type="Pfam" id="PF00440">
    <property type="entry name" value="TetR_N"/>
    <property type="match status" value="1"/>
</dbReference>
<dbReference type="PANTHER" id="PTHR30055">
    <property type="entry name" value="HTH-TYPE TRANSCRIPTIONAL REGULATOR RUTR"/>
    <property type="match status" value="1"/>
</dbReference>
<protein>
    <submittedName>
        <fullName evidence="7">TetR family transcriptional regulator</fullName>
    </submittedName>
</protein>
<dbReference type="SUPFAM" id="SSF46689">
    <property type="entry name" value="Homeodomain-like"/>
    <property type="match status" value="1"/>
</dbReference>
<dbReference type="PROSITE" id="PS50977">
    <property type="entry name" value="HTH_TETR_2"/>
    <property type="match status" value="1"/>
</dbReference>
<dbReference type="PANTHER" id="PTHR30055:SF238">
    <property type="entry name" value="MYCOFACTOCIN BIOSYNTHESIS TRANSCRIPTIONAL REGULATOR MFTR-RELATED"/>
    <property type="match status" value="1"/>
</dbReference>
<gene>
    <name evidence="7" type="ORF">D7231_01650</name>
</gene>
<organism evidence="7 8">
    <name type="scientific">Streptomyces klenkii</name>
    <dbReference type="NCBI Taxonomy" id="1420899"/>
    <lineage>
        <taxon>Bacteria</taxon>
        <taxon>Bacillati</taxon>
        <taxon>Actinomycetota</taxon>
        <taxon>Actinomycetes</taxon>
        <taxon>Kitasatosporales</taxon>
        <taxon>Streptomycetaceae</taxon>
        <taxon>Streptomyces</taxon>
    </lineage>
</organism>
<evidence type="ECO:0000259" key="6">
    <source>
        <dbReference type="PROSITE" id="PS50977"/>
    </source>
</evidence>
<keyword evidence="8" id="KW-1185">Reference proteome</keyword>
<reference evidence="7 8" key="1">
    <citation type="journal article" date="2015" name="Antonie Van Leeuwenhoek">
        <title>Streptomyces klenkii sp. nov., isolated from deep marine sediment.</title>
        <authorList>
            <person name="Veyisoglu A."/>
            <person name="Sahin N."/>
        </authorList>
    </citation>
    <scope>NUCLEOTIDE SEQUENCE [LARGE SCALE GENOMIC DNA]</scope>
    <source>
        <strain evidence="7 8">KCTC 29202</strain>
    </source>
</reference>
<dbReference type="InterPro" id="IPR009057">
    <property type="entry name" value="Homeodomain-like_sf"/>
</dbReference>
<accession>A0A3B0BZD7</accession>
<keyword evidence="3" id="KW-0804">Transcription</keyword>
<dbReference type="InterPro" id="IPR050109">
    <property type="entry name" value="HTH-type_TetR-like_transc_reg"/>
</dbReference>
<sequence length="268" mass="29446">MSLWTRVARPRPATVRSTYIYWHDVPSCWFVPQLAARPRARQHGPLRTDACEQEQTGLSRDEEGDGGMAAERGRPSLTERRRQETRVEIAETAAALFAEHGYEATTVEDIAEAAGVSLRTFYRYCSSKEDALTPLVTSGVGQLVDALAAQPADEPLIAAVERVFATPMSGRRLADQEPGRALVRLMGDVPALRSRWAAAVQEMRERLQPVLAARTGRPADSLEVRLLAGAVLDAFTAAVEQWAAGGDEPEDLLVLTRRALAFLRLDEL</sequence>
<dbReference type="Pfam" id="PF17754">
    <property type="entry name" value="TetR_C_14"/>
    <property type="match status" value="1"/>
</dbReference>
<evidence type="ECO:0000256" key="3">
    <source>
        <dbReference type="ARBA" id="ARBA00023163"/>
    </source>
</evidence>
<evidence type="ECO:0000256" key="5">
    <source>
        <dbReference type="SAM" id="MobiDB-lite"/>
    </source>
</evidence>
<dbReference type="PRINTS" id="PR00455">
    <property type="entry name" value="HTHTETR"/>
</dbReference>
<proteinExistence type="predicted"/>
<dbReference type="GO" id="GO:0003700">
    <property type="term" value="F:DNA-binding transcription factor activity"/>
    <property type="evidence" value="ECO:0007669"/>
    <property type="project" value="TreeGrafter"/>
</dbReference>
<keyword evidence="1" id="KW-0805">Transcription regulation</keyword>
<dbReference type="Proteomes" id="UP000270343">
    <property type="component" value="Unassembled WGS sequence"/>
</dbReference>
<dbReference type="GO" id="GO:0000976">
    <property type="term" value="F:transcription cis-regulatory region binding"/>
    <property type="evidence" value="ECO:0007669"/>
    <property type="project" value="TreeGrafter"/>
</dbReference>
<keyword evidence="2 4" id="KW-0238">DNA-binding</keyword>